<feature type="region of interest" description="Disordered" evidence="1">
    <location>
        <begin position="805"/>
        <end position="845"/>
    </location>
</feature>
<evidence type="ECO:0000313" key="4">
    <source>
        <dbReference type="Proteomes" id="UP001159363"/>
    </source>
</evidence>
<dbReference type="Proteomes" id="UP001159363">
    <property type="component" value="Chromosome 3"/>
</dbReference>
<organism evidence="3 4">
    <name type="scientific">Dryococelus australis</name>
    <dbReference type="NCBI Taxonomy" id="614101"/>
    <lineage>
        <taxon>Eukaryota</taxon>
        <taxon>Metazoa</taxon>
        <taxon>Ecdysozoa</taxon>
        <taxon>Arthropoda</taxon>
        <taxon>Hexapoda</taxon>
        <taxon>Insecta</taxon>
        <taxon>Pterygota</taxon>
        <taxon>Neoptera</taxon>
        <taxon>Polyneoptera</taxon>
        <taxon>Phasmatodea</taxon>
        <taxon>Verophasmatodea</taxon>
        <taxon>Anareolatae</taxon>
        <taxon>Phasmatidae</taxon>
        <taxon>Eurycanthinae</taxon>
        <taxon>Dryococelus</taxon>
    </lineage>
</organism>
<gene>
    <name evidence="3" type="ORF">PR048_009899</name>
</gene>
<name>A0ABQ9I1Z3_9NEOP</name>
<keyword evidence="2" id="KW-1133">Transmembrane helix</keyword>
<evidence type="ECO:0000256" key="2">
    <source>
        <dbReference type="SAM" id="Phobius"/>
    </source>
</evidence>
<keyword evidence="4" id="KW-1185">Reference proteome</keyword>
<sequence length="871" mass="94825">MHVVLIVVDMVLIVMHVVLIVVHVLLIVAHVMLIIVCVVLHYNNGRTQFIQGDILKQHIKICKDSSFESQQVSPSIPTAASVGTVSSGDYDETVIVNFVIRDLQDMVEWVDGEEDELWRIIGGVLESGGGLVSCVDVDDDLAMVTISMSSLVRSSALVPEGSSSANALLKCFQSIPRCECSAGTSTRGKLPLMEMLPGRDLLRFKRPVIRCRLTGIIVGFASSRSAGALRATRVRITCLVIASTVKTEILHALGVGAMRRLACVLVSPVSLPRFLTLNALLHRALEDGVIFICLIHSKYTQQCSPAVVYRYDHKGVGCHLGEYCSTIIPPVVAIGEVLLPVLQTAQNATPSCPTHVQWGTDRVIVLAREQQQNGLGDVLDVAFTVQCSLNKHQRRTVIVGYCFPDQDVRSWSCMSLPFKLWLLPLSWSTPHSQTTVTGAKAESALITNHSSATFIPPVASFATPSEAGCTVMSLASGTLDRSPESSKRLVMVLADILSATGALICAADAVRSVMESICSCHLEPASSCHTQILPATPTVRHLNGDICRNTFSSLGSTTQLCVSGHFSHTVGDPGSIAGRTTPDFRMWESCRTMPLVGGFPRESPVSPTPSLRRCSILTSITHVGSEDLDFQSRLNPPLRHNFQVRVVGDPHCSRVGLPTCSRRVAGSRPGASDVADAQLDCRTGNSSTKSVSLELRQRQMKIAASYGTLAPSRKKYGTYVKVAVNSSRTLGPRRKSNVVLPVGVFSNYVCRRWLLILARDLEPTNSAVRNEINLDLQFNSEFEWCNSFLCRSQMRSRIEFRTTMVQPGISGDNQNQKSGQHRAKSQEQRGADVHNNHSSSNSGYPEVLPQVAKVSLLTCANLIVHERPTYG</sequence>
<accession>A0ABQ9I1Z3</accession>
<keyword evidence="2" id="KW-0472">Membrane</keyword>
<feature type="transmembrane region" description="Helical" evidence="2">
    <location>
        <begin position="12"/>
        <end position="40"/>
    </location>
</feature>
<protein>
    <submittedName>
        <fullName evidence="3">Uncharacterized protein</fullName>
    </submittedName>
</protein>
<feature type="compositionally biased region" description="Basic and acidic residues" evidence="1">
    <location>
        <begin position="824"/>
        <end position="835"/>
    </location>
</feature>
<keyword evidence="2" id="KW-0812">Transmembrane</keyword>
<reference evidence="3 4" key="1">
    <citation type="submission" date="2023-02" db="EMBL/GenBank/DDBJ databases">
        <title>LHISI_Scaffold_Assembly.</title>
        <authorList>
            <person name="Stuart O.P."/>
            <person name="Cleave R."/>
            <person name="Magrath M.J.L."/>
            <person name="Mikheyev A.S."/>
        </authorList>
    </citation>
    <scope>NUCLEOTIDE SEQUENCE [LARGE SCALE GENOMIC DNA]</scope>
    <source>
        <strain evidence="3">Daus_M_001</strain>
        <tissue evidence="3">Leg muscle</tissue>
    </source>
</reference>
<comment type="caution">
    <text evidence="3">The sequence shown here is derived from an EMBL/GenBank/DDBJ whole genome shotgun (WGS) entry which is preliminary data.</text>
</comment>
<evidence type="ECO:0000256" key="1">
    <source>
        <dbReference type="SAM" id="MobiDB-lite"/>
    </source>
</evidence>
<proteinExistence type="predicted"/>
<dbReference type="EMBL" id="JARBHB010000003">
    <property type="protein sequence ID" value="KAJ8890391.1"/>
    <property type="molecule type" value="Genomic_DNA"/>
</dbReference>
<evidence type="ECO:0000313" key="3">
    <source>
        <dbReference type="EMBL" id="KAJ8890391.1"/>
    </source>
</evidence>